<dbReference type="EMBL" id="PPXF01000058">
    <property type="protein sequence ID" value="POH61916.1"/>
    <property type="molecule type" value="Genomic_DNA"/>
</dbReference>
<comment type="caution">
    <text evidence="2">The sequence shown here is derived from an EMBL/GenBank/DDBJ whole genome shotgun (WGS) entry which is preliminary data.</text>
</comment>
<dbReference type="SUPFAM" id="SSF51735">
    <property type="entry name" value="NAD(P)-binding Rossmann-fold domains"/>
    <property type="match status" value="1"/>
</dbReference>
<gene>
    <name evidence="2" type="ORF">C3B59_15200</name>
</gene>
<protein>
    <submittedName>
        <fullName evidence="2">Oxidoreductase</fullName>
    </submittedName>
</protein>
<evidence type="ECO:0000313" key="3">
    <source>
        <dbReference type="Proteomes" id="UP000237104"/>
    </source>
</evidence>
<feature type="domain" description="NAD-dependent epimerase/dehydratase" evidence="1">
    <location>
        <begin position="4"/>
        <end position="211"/>
    </location>
</feature>
<accession>A0A2S3Z8N0</accession>
<organism evidence="2 3">
    <name type="scientific">Cryobacterium zongtaii</name>
    <dbReference type="NCBI Taxonomy" id="1259217"/>
    <lineage>
        <taxon>Bacteria</taxon>
        <taxon>Bacillati</taxon>
        <taxon>Actinomycetota</taxon>
        <taxon>Actinomycetes</taxon>
        <taxon>Micrococcales</taxon>
        <taxon>Microbacteriaceae</taxon>
        <taxon>Cryobacterium</taxon>
    </lineage>
</organism>
<dbReference type="Proteomes" id="UP000237104">
    <property type="component" value="Unassembled WGS sequence"/>
</dbReference>
<evidence type="ECO:0000259" key="1">
    <source>
        <dbReference type="Pfam" id="PF01370"/>
    </source>
</evidence>
<dbReference type="InterPro" id="IPR036291">
    <property type="entry name" value="NAD(P)-bd_dom_sf"/>
</dbReference>
<evidence type="ECO:0000313" key="2">
    <source>
        <dbReference type="EMBL" id="POH61916.1"/>
    </source>
</evidence>
<dbReference type="InterPro" id="IPR001509">
    <property type="entry name" value="Epimerase_deHydtase"/>
</dbReference>
<dbReference type="OrthoDB" id="7941246at2"/>
<proteinExistence type="predicted"/>
<name>A0A2S3Z8N0_9MICO</name>
<reference evidence="2 3" key="1">
    <citation type="submission" date="2018-01" db="EMBL/GenBank/DDBJ databases">
        <title>Cryobacterium sp. nov., from glaciers in China.</title>
        <authorList>
            <person name="Liu Q."/>
            <person name="Xin Y.-H."/>
        </authorList>
    </citation>
    <scope>NUCLEOTIDE SEQUENCE [LARGE SCALE GENOMIC DNA]</scope>
    <source>
        <strain evidence="2 3">TMB1-8</strain>
    </source>
</reference>
<dbReference type="AlphaFoldDB" id="A0A2S3Z8N0"/>
<sequence>MRFLILGGTAWLGSTISTTAMHHGHKVTCLARGESGNAPAGIRFVRGDRDQAGAYAEVAAEDWDVVVDVSRQPGQVTSAVAALGARAASYTFVSSGNVYADTAVPGQDESAERVGAQGGDVMESMETYGEAKVACEDRLLAGFGADRSLIVRSGLIGGPGDVSDRSGYWPLRFSEPAGADGSVLVPDVPGLLVQVIDVRDLAEWIVDAAEDRTSGVFNATGETVSLAEHLAVARRVAGHTGPVVGADARWLLDHEVGPWSGPRSLPLWLPLPDYAGFNARDSGAARAAGLVTRPLAETLADTLRWERLRVPQGPRRAGLSDADEVALLAARAAG</sequence>
<dbReference type="Pfam" id="PF01370">
    <property type="entry name" value="Epimerase"/>
    <property type="match status" value="1"/>
</dbReference>
<dbReference type="RefSeq" id="WP_103432028.1">
    <property type="nucleotide sequence ID" value="NZ_PPXF01000058.1"/>
</dbReference>
<dbReference type="Gene3D" id="3.40.50.720">
    <property type="entry name" value="NAD(P)-binding Rossmann-like Domain"/>
    <property type="match status" value="1"/>
</dbReference>